<evidence type="ECO:0000256" key="1">
    <source>
        <dbReference type="SAM" id="MobiDB-lite"/>
    </source>
</evidence>
<dbReference type="OrthoDB" id="41532at2759"/>
<dbReference type="AlphaFoldDB" id="A0A8K0E3M3"/>
<dbReference type="CDD" id="cd04301">
    <property type="entry name" value="NAT_SF"/>
    <property type="match status" value="1"/>
</dbReference>
<dbReference type="PANTHER" id="PTHR47426">
    <property type="entry name" value="ACYL-COA N-ACYLTRANSFERASES (NAT) SUPERFAMILY PROTEIN"/>
    <property type="match status" value="1"/>
</dbReference>
<dbReference type="SUPFAM" id="SSF55729">
    <property type="entry name" value="Acyl-CoA N-acyltransferases (Nat)"/>
    <property type="match status" value="1"/>
</dbReference>
<proteinExistence type="predicted"/>
<reference evidence="3" key="1">
    <citation type="submission" date="2020-03" db="EMBL/GenBank/DDBJ databases">
        <title>A high-quality chromosome-level genome assembly of a woody plant with both climbing and erect habits, Rhamnella rubrinervis.</title>
        <authorList>
            <person name="Lu Z."/>
            <person name="Yang Y."/>
            <person name="Zhu X."/>
            <person name="Sun Y."/>
        </authorList>
    </citation>
    <scope>NUCLEOTIDE SEQUENCE</scope>
    <source>
        <strain evidence="3">BYM</strain>
        <tissue evidence="3">Leaf</tissue>
    </source>
</reference>
<evidence type="ECO:0000313" key="3">
    <source>
        <dbReference type="EMBL" id="KAF3439681.1"/>
    </source>
</evidence>
<sequence>MSTISIHRLQLSRLSHGRIKSPKRFHTTDASWTMTMDSKSSKTRKMEQLSLQLPASSVPESDPLRPHDLQFDRQQPSDQDFDQDKTFEFGQFVAREAVLDEEFWTAAWLRAESHWENRLHERYVDNHKRKFAEQEFNAIKRRNKGQLGQNCTCMVTVKKESKNVKRTVLKSVVGTLDLSIRYLLHGETFPGERVKARLFCSVNRTPPNIYGYISNLCVAKSARRQGIARNMLHFAVESAISTGVKQVYVHVHRDNQPAQELYQKMGFEIVELASSQLLEEKTYLLRYKT</sequence>
<protein>
    <recommendedName>
        <fullName evidence="2">N-acetyltransferase domain-containing protein</fullName>
    </recommendedName>
</protein>
<keyword evidence="4" id="KW-1185">Reference proteome</keyword>
<name>A0A8K0E3M3_9ROSA</name>
<dbReference type="Proteomes" id="UP000796880">
    <property type="component" value="Unassembled WGS sequence"/>
</dbReference>
<evidence type="ECO:0000313" key="4">
    <source>
        <dbReference type="Proteomes" id="UP000796880"/>
    </source>
</evidence>
<organism evidence="3 4">
    <name type="scientific">Rhamnella rubrinervis</name>
    <dbReference type="NCBI Taxonomy" id="2594499"/>
    <lineage>
        <taxon>Eukaryota</taxon>
        <taxon>Viridiplantae</taxon>
        <taxon>Streptophyta</taxon>
        <taxon>Embryophyta</taxon>
        <taxon>Tracheophyta</taxon>
        <taxon>Spermatophyta</taxon>
        <taxon>Magnoliopsida</taxon>
        <taxon>eudicotyledons</taxon>
        <taxon>Gunneridae</taxon>
        <taxon>Pentapetalae</taxon>
        <taxon>rosids</taxon>
        <taxon>fabids</taxon>
        <taxon>Rosales</taxon>
        <taxon>Rhamnaceae</taxon>
        <taxon>rhamnoid group</taxon>
        <taxon>Rhamneae</taxon>
        <taxon>Rhamnella</taxon>
    </lineage>
</organism>
<dbReference type="PANTHER" id="PTHR47426:SF3">
    <property type="entry name" value="GCN5-RELATED N-ACETYLTRANSFERASE 6, CHLOROPLASTIC"/>
    <property type="match status" value="1"/>
</dbReference>
<accession>A0A8K0E3M3</accession>
<evidence type="ECO:0000259" key="2">
    <source>
        <dbReference type="PROSITE" id="PS51186"/>
    </source>
</evidence>
<dbReference type="GO" id="GO:0016747">
    <property type="term" value="F:acyltransferase activity, transferring groups other than amino-acyl groups"/>
    <property type="evidence" value="ECO:0007669"/>
    <property type="project" value="InterPro"/>
</dbReference>
<feature type="compositionally biased region" description="Basic and acidic residues" evidence="1">
    <location>
        <begin position="62"/>
        <end position="71"/>
    </location>
</feature>
<comment type="caution">
    <text evidence="3">The sequence shown here is derived from an EMBL/GenBank/DDBJ whole genome shotgun (WGS) entry which is preliminary data.</text>
</comment>
<feature type="region of interest" description="Disordered" evidence="1">
    <location>
        <begin position="50"/>
        <end position="80"/>
    </location>
</feature>
<dbReference type="Gene3D" id="3.40.630.30">
    <property type="match status" value="1"/>
</dbReference>
<gene>
    <name evidence="3" type="ORF">FNV43_RR17959</name>
</gene>
<dbReference type="Pfam" id="PF00583">
    <property type="entry name" value="Acetyltransf_1"/>
    <property type="match status" value="1"/>
</dbReference>
<dbReference type="EMBL" id="VOIH02000008">
    <property type="protein sequence ID" value="KAF3439681.1"/>
    <property type="molecule type" value="Genomic_DNA"/>
</dbReference>
<dbReference type="PROSITE" id="PS51186">
    <property type="entry name" value="GNAT"/>
    <property type="match status" value="1"/>
</dbReference>
<dbReference type="InterPro" id="IPR016181">
    <property type="entry name" value="Acyl_CoA_acyltransferase"/>
</dbReference>
<feature type="compositionally biased region" description="Polar residues" evidence="1">
    <location>
        <begin position="50"/>
        <end position="59"/>
    </location>
</feature>
<dbReference type="InterPro" id="IPR000182">
    <property type="entry name" value="GNAT_dom"/>
</dbReference>
<feature type="domain" description="N-acetyltransferase" evidence="2">
    <location>
        <begin position="199"/>
        <end position="289"/>
    </location>
</feature>